<dbReference type="InterPro" id="IPR001761">
    <property type="entry name" value="Peripla_BP/Lac1_sug-bd_dom"/>
</dbReference>
<evidence type="ECO:0000313" key="6">
    <source>
        <dbReference type="Proteomes" id="UP000641741"/>
    </source>
</evidence>
<organism evidence="5 6">
    <name type="scientific">Agathobaculum hominis</name>
    <dbReference type="NCBI Taxonomy" id="2763014"/>
    <lineage>
        <taxon>Bacteria</taxon>
        <taxon>Bacillati</taxon>
        <taxon>Bacillota</taxon>
        <taxon>Clostridia</taxon>
        <taxon>Eubacteriales</taxon>
        <taxon>Butyricicoccaceae</taxon>
        <taxon>Agathobaculum</taxon>
    </lineage>
</organism>
<proteinExistence type="predicted"/>
<evidence type="ECO:0000256" key="2">
    <source>
        <dbReference type="ARBA" id="ARBA00023125"/>
    </source>
</evidence>
<dbReference type="Gene3D" id="1.10.260.40">
    <property type="entry name" value="lambda repressor-like DNA-binding domains"/>
    <property type="match status" value="1"/>
</dbReference>
<feature type="domain" description="HTH lacI-type" evidence="4">
    <location>
        <begin position="18"/>
        <end position="72"/>
    </location>
</feature>
<keyword evidence="2 5" id="KW-0238">DNA-binding</keyword>
<dbReference type="SMART" id="SM00354">
    <property type="entry name" value="HTH_LACI"/>
    <property type="match status" value="1"/>
</dbReference>
<accession>A0ABR7GMN3</accession>
<name>A0ABR7GMN3_9FIRM</name>
<dbReference type="RefSeq" id="WP_118722659.1">
    <property type="nucleotide sequence ID" value="NZ_JACOPK010000005.1"/>
</dbReference>
<dbReference type="SUPFAM" id="SSF53822">
    <property type="entry name" value="Periplasmic binding protein-like I"/>
    <property type="match status" value="1"/>
</dbReference>
<evidence type="ECO:0000259" key="4">
    <source>
        <dbReference type="PROSITE" id="PS50932"/>
    </source>
</evidence>
<dbReference type="EMBL" id="JACOPK010000005">
    <property type="protein sequence ID" value="MBC5695578.1"/>
    <property type="molecule type" value="Genomic_DNA"/>
</dbReference>
<keyword evidence="3" id="KW-0804">Transcription</keyword>
<dbReference type="PRINTS" id="PR00036">
    <property type="entry name" value="HTHLACI"/>
</dbReference>
<dbReference type="Pfam" id="PF00356">
    <property type="entry name" value="LacI"/>
    <property type="match status" value="1"/>
</dbReference>
<dbReference type="InterPro" id="IPR028082">
    <property type="entry name" value="Peripla_BP_I"/>
</dbReference>
<dbReference type="CDD" id="cd01392">
    <property type="entry name" value="HTH_LacI"/>
    <property type="match status" value="1"/>
</dbReference>
<sequence length="353" mass="38460">MERSVRSRKEAASHMRHVTIKDIARIAGVSTSTVSRALSGSKELSEATRERIVKICNEQGYRVNALARSLIRSRTNVIGLIVPEVTNPFYAEVSLGIETHARQLGYNVMLCNSQQDTKTTEELFGFLTSHQVDGIILANSHSDAPRWIQQFAPHLPTVLLGTPASLSGDEVNSVCVDNLAGGRLAAEYLLSLGHRSIAYLGHRSGSLTHQLRLRGFMEVLGKEGLTPTVIENTADSSSIGAGYELSRKLFNEGCPHTAIFAATDSLALGAMQAADEFGISIPDDLSLLGFDNIIYSSLPKITLSTIDQRKSLLAEAAVDILTQIIESDERDEFTHRMIRPALIRRSSCASIVD</sequence>
<protein>
    <submittedName>
        <fullName evidence="5">LacI family DNA-binding transcriptional regulator</fullName>
    </submittedName>
</protein>
<dbReference type="GO" id="GO:0003677">
    <property type="term" value="F:DNA binding"/>
    <property type="evidence" value="ECO:0007669"/>
    <property type="project" value="UniProtKB-KW"/>
</dbReference>
<dbReference type="Proteomes" id="UP000641741">
    <property type="component" value="Unassembled WGS sequence"/>
</dbReference>
<keyword evidence="1" id="KW-0805">Transcription regulation</keyword>
<keyword evidence="6" id="KW-1185">Reference proteome</keyword>
<evidence type="ECO:0000256" key="1">
    <source>
        <dbReference type="ARBA" id="ARBA00023015"/>
    </source>
</evidence>
<dbReference type="SUPFAM" id="SSF47413">
    <property type="entry name" value="lambda repressor-like DNA-binding domains"/>
    <property type="match status" value="1"/>
</dbReference>
<dbReference type="Pfam" id="PF00532">
    <property type="entry name" value="Peripla_BP_1"/>
    <property type="match status" value="1"/>
</dbReference>
<dbReference type="PROSITE" id="PS00356">
    <property type="entry name" value="HTH_LACI_1"/>
    <property type="match status" value="1"/>
</dbReference>
<evidence type="ECO:0000256" key="3">
    <source>
        <dbReference type="ARBA" id="ARBA00023163"/>
    </source>
</evidence>
<gene>
    <name evidence="5" type="ORF">H8S02_06435</name>
</gene>
<comment type="caution">
    <text evidence="5">The sequence shown here is derived from an EMBL/GenBank/DDBJ whole genome shotgun (WGS) entry which is preliminary data.</text>
</comment>
<evidence type="ECO:0000313" key="5">
    <source>
        <dbReference type="EMBL" id="MBC5695578.1"/>
    </source>
</evidence>
<dbReference type="PROSITE" id="PS50932">
    <property type="entry name" value="HTH_LACI_2"/>
    <property type="match status" value="1"/>
</dbReference>
<dbReference type="PANTHER" id="PTHR30146:SF109">
    <property type="entry name" value="HTH-TYPE TRANSCRIPTIONAL REGULATOR GALS"/>
    <property type="match status" value="1"/>
</dbReference>
<reference evidence="5 6" key="1">
    <citation type="submission" date="2020-08" db="EMBL/GenBank/DDBJ databases">
        <title>Genome public.</title>
        <authorList>
            <person name="Liu C."/>
            <person name="Sun Q."/>
        </authorList>
    </citation>
    <scope>NUCLEOTIDE SEQUENCE [LARGE SCALE GENOMIC DNA]</scope>
    <source>
        <strain evidence="5 6">M2</strain>
    </source>
</reference>
<dbReference type="CDD" id="cd06267">
    <property type="entry name" value="PBP1_LacI_sugar_binding-like"/>
    <property type="match status" value="1"/>
</dbReference>
<dbReference type="PANTHER" id="PTHR30146">
    <property type="entry name" value="LACI-RELATED TRANSCRIPTIONAL REPRESSOR"/>
    <property type="match status" value="1"/>
</dbReference>
<dbReference type="InterPro" id="IPR000843">
    <property type="entry name" value="HTH_LacI"/>
</dbReference>
<dbReference type="InterPro" id="IPR010982">
    <property type="entry name" value="Lambda_DNA-bd_dom_sf"/>
</dbReference>
<dbReference type="Gene3D" id="3.40.50.2300">
    <property type="match status" value="2"/>
</dbReference>